<dbReference type="GO" id="GO:0042773">
    <property type="term" value="P:ATP synthesis coupled electron transport"/>
    <property type="evidence" value="ECO:0007669"/>
    <property type="project" value="InterPro"/>
</dbReference>
<dbReference type="HAMAP" id="MF_00862">
    <property type="entry name" value="DabB"/>
    <property type="match status" value="1"/>
</dbReference>
<dbReference type="GO" id="GO:0003954">
    <property type="term" value="F:NADH dehydrogenase activity"/>
    <property type="evidence" value="ECO:0007669"/>
    <property type="project" value="TreeGrafter"/>
</dbReference>
<evidence type="ECO:0000256" key="8">
    <source>
        <dbReference type="RuleBase" id="RU000320"/>
    </source>
</evidence>
<dbReference type="GO" id="GO:0012505">
    <property type="term" value="C:endomembrane system"/>
    <property type="evidence" value="ECO:0007669"/>
    <property type="project" value="UniProtKB-SubCell"/>
</dbReference>
<dbReference type="Proteomes" id="UP000510822">
    <property type="component" value="Chromosome"/>
</dbReference>
<dbReference type="GO" id="GO:0008137">
    <property type="term" value="F:NADH dehydrogenase (ubiquinone) activity"/>
    <property type="evidence" value="ECO:0007669"/>
    <property type="project" value="InterPro"/>
</dbReference>
<name>A0A7D5ZH69_9NEIS</name>
<sequence>MQLGTLLSYSLPAVLALPMLAAAWSWQSTRWAFAQCAMGTATLLALLSWLVVLLSGDFASTAEWLNSGILNVTMLGLISFIAFIVLNYAKTNFVADKDNQRFLRWFLLTVSAVMFTVSSNHLLVFFAAWVAISLSMHQLLMFYPERNRSALAAHKKFIFARLAELCLAAAFFLLYQQHQTLVITEILSAYPAAELNAQQQLAAVLLGLAALIKCAQLPLHGWLIQIVESPTPVSALMHAGIINLGGFLLLSFAPLFSQAQFAQWLVLVVAGLTTVIAALVMTTRISIKVRLAWSTTAQMGLMLVECALGLYELALLHLLAHSCYKAYAFLNSGQAVDEFMQKQYTNPRLVSAANWLWAGAVSVGFLLVIGFTVGLPAPYSPWLLIGLALTFVLANHLNQRQSLSIAKTLAFSAALLASYYLLKTGMGLLLPKVEHHYVLGADLWIGVLFVALFMLQLLLQYRAQSPAMRKLFIALNAGFYLDEWATRITHAIWAVPLPKNAVQTRLSLTEVKS</sequence>
<dbReference type="InterPro" id="IPR003945">
    <property type="entry name" value="NU5C-like"/>
</dbReference>
<feature type="transmembrane region" description="Helical" evidence="7">
    <location>
        <begin position="261"/>
        <end position="281"/>
    </location>
</feature>
<dbReference type="PANTHER" id="PTHR42829">
    <property type="entry name" value="NADH-UBIQUINONE OXIDOREDUCTASE CHAIN 5"/>
    <property type="match status" value="1"/>
</dbReference>
<dbReference type="PANTHER" id="PTHR42829:SF1">
    <property type="entry name" value="INORGANIC CARBON TRANSPORTER SUBUNIT DABB-RELATED"/>
    <property type="match status" value="1"/>
</dbReference>
<dbReference type="KEGG" id="cfon:HZU75_16460"/>
<keyword evidence="3 7" id="KW-1003">Cell membrane</keyword>
<evidence type="ECO:0000256" key="1">
    <source>
        <dbReference type="ARBA" id="ARBA00004127"/>
    </source>
</evidence>
<evidence type="ECO:0000313" key="10">
    <source>
        <dbReference type="EMBL" id="QLI82984.1"/>
    </source>
</evidence>
<keyword evidence="5 7" id="KW-1133">Transmembrane helix</keyword>
<dbReference type="GO" id="GO:0005886">
    <property type="term" value="C:plasma membrane"/>
    <property type="evidence" value="ECO:0007669"/>
    <property type="project" value="UniProtKB-SubCell"/>
</dbReference>
<comment type="similarity">
    <text evidence="7">Belongs to the inorganic carbon transporter (TC 9.A.2) DabB family.</text>
</comment>
<keyword evidence="6 7" id="KW-0472">Membrane</keyword>
<feature type="transmembrane region" description="Helical" evidence="7">
    <location>
        <begin position="349"/>
        <end position="373"/>
    </location>
</feature>
<evidence type="ECO:0000256" key="2">
    <source>
        <dbReference type="ARBA" id="ARBA00022448"/>
    </source>
</evidence>
<accession>A0A7D5ZH69</accession>
<dbReference type="InterPro" id="IPR046396">
    <property type="entry name" value="Transporter_DabB"/>
</dbReference>
<evidence type="ECO:0000256" key="5">
    <source>
        <dbReference type="ARBA" id="ARBA00022989"/>
    </source>
</evidence>
<proteinExistence type="inferred from homology"/>
<dbReference type="Pfam" id="PF00361">
    <property type="entry name" value="Proton_antipo_M"/>
    <property type="match status" value="1"/>
</dbReference>
<feature type="transmembrane region" description="Helical" evidence="7">
    <location>
        <begin position="68"/>
        <end position="89"/>
    </location>
</feature>
<evidence type="ECO:0000256" key="7">
    <source>
        <dbReference type="HAMAP-Rule" id="MF_00862"/>
    </source>
</evidence>
<comment type="function">
    <text evidence="7">Part of an energy-coupled inorganic carbon pump.</text>
</comment>
<evidence type="ECO:0000259" key="9">
    <source>
        <dbReference type="Pfam" id="PF00361"/>
    </source>
</evidence>
<feature type="transmembrane region" description="Helical" evidence="7">
    <location>
        <begin position="6"/>
        <end position="24"/>
    </location>
</feature>
<keyword evidence="4 7" id="KW-0812">Transmembrane</keyword>
<dbReference type="RefSeq" id="WP_180307056.1">
    <property type="nucleotide sequence ID" value="NZ_CP058952.1"/>
</dbReference>
<dbReference type="AlphaFoldDB" id="A0A7D5ZH69"/>
<protein>
    <recommendedName>
        <fullName evidence="7">Probable inorganic carbon transporter subunit DabB</fullName>
    </recommendedName>
</protein>
<feature type="transmembrane region" description="Helical" evidence="7">
    <location>
        <begin position="235"/>
        <end position="255"/>
    </location>
</feature>
<feature type="transmembrane region" description="Helical" evidence="7">
    <location>
        <begin position="156"/>
        <end position="175"/>
    </location>
</feature>
<dbReference type="EMBL" id="CP058952">
    <property type="protein sequence ID" value="QLI82984.1"/>
    <property type="molecule type" value="Genomic_DNA"/>
</dbReference>
<comment type="subcellular location">
    <subcellularLocation>
        <location evidence="7">Cell membrane</location>
        <topology evidence="7">Multi-pass membrane protein</topology>
    </subcellularLocation>
    <subcellularLocation>
        <location evidence="1">Endomembrane system</location>
        <topology evidence="1">Multi-pass membrane protein</topology>
    </subcellularLocation>
    <subcellularLocation>
        <location evidence="8">Membrane</location>
        <topology evidence="8">Multi-pass membrane protein</topology>
    </subcellularLocation>
</comment>
<reference evidence="10 11" key="1">
    <citation type="journal article" date="2016" name="Int. J. Syst. Evol. Microbiol.">
        <title>Chitinibacter fontanus sp. nov., isolated from a spring.</title>
        <authorList>
            <person name="Sheu S.Y."/>
            <person name="Li Y.S."/>
            <person name="Young C.C."/>
            <person name="Chen W.M."/>
        </authorList>
    </citation>
    <scope>NUCLEOTIDE SEQUENCE [LARGE SCALE GENOMIC DNA]</scope>
    <source>
        <strain evidence="10 11">STM-7</strain>
    </source>
</reference>
<evidence type="ECO:0000256" key="6">
    <source>
        <dbReference type="ARBA" id="ARBA00023136"/>
    </source>
</evidence>
<organism evidence="10 11">
    <name type="scientific">Chitinibacter fontanus</name>
    <dbReference type="NCBI Taxonomy" id="1737446"/>
    <lineage>
        <taxon>Bacteria</taxon>
        <taxon>Pseudomonadati</taxon>
        <taxon>Pseudomonadota</taxon>
        <taxon>Betaproteobacteria</taxon>
        <taxon>Neisseriales</taxon>
        <taxon>Chitinibacteraceae</taxon>
        <taxon>Chitinibacter</taxon>
    </lineage>
</organism>
<evidence type="ECO:0000256" key="3">
    <source>
        <dbReference type="ARBA" id="ARBA00022475"/>
    </source>
</evidence>
<dbReference type="NCBIfam" id="NF006029">
    <property type="entry name" value="PRK08168.1"/>
    <property type="match status" value="1"/>
</dbReference>
<dbReference type="InterPro" id="IPR001750">
    <property type="entry name" value="ND/Mrp_TM"/>
</dbReference>
<dbReference type="PRINTS" id="PR01434">
    <property type="entry name" value="NADHDHGNASE5"/>
</dbReference>
<feature type="domain" description="NADH:quinone oxidoreductase/Mrp antiporter transmembrane" evidence="9">
    <location>
        <begin position="119"/>
        <end position="344"/>
    </location>
</feature>
<keyword evidence="2 7" id="KW-0813">Transport</keyword>
<feature type="transmembrane region" description="Helical" evidence="7">
    <location>
        <begin position="201"/>
        <end position="223"/>
    </location>
</feature>
<gene>
    <name evidence="7" type="primary">dabB</name>
    <name evidence="10" type="ORF">HZU75_16460</name>
</gene>
<comment type="subunit">
    <text evidence="7">Forms a complex with DabA.</text>
</comment>
<feature type="transmembrane region" description="Helical" evidence="7">
    <location>
        <begin position="36"/>
        <end position="56"/>
    </location>
</feature>
<dbReference type="GO" id="GO:0015990">
    <property type="term" value="P:electron transport coupled proton transport"/>
    <property type="evidence" value="ECO:0007669"/>
    <property type="project" value="TreeGrafter"/>
</dbReference>
<feature type="transmembrane region" description="Helical" evidence="7">
    <location>
        <begin position="409"/>
        <end position="430"/>
    </location>
</feature>
<feature type="transmembrane region" description="Helical" evidence="7">
    <location>
        <begin position="436"/>
        <end position="459"/>
    </location>
</feature>
<evidence type="ECO:0000256" key="4">
    <source>
        <dbReference type="ARBA" id="ARBA00022692"/>
    </source>
</evidence>
<feature type="transmembrane region" description="Helical" evidence="7">
    <location>
        <begin position="379"/>
        <end position="397"/>
    </location>
</feature>
<evidence type="ECO:0000313" key="11">
    <source>
        <dbReference type="Proteomes" id="UP000510822"/>
    </source>
</evidence>
<keyword evidence="11" id="KW-1185">Reference proteome</keyword>